<evidence type="ECO:0000256" key="3">
    <source>
        <dbReference type="ARBA" id="ARBA00023163"/>
    </source>
</evidence>
<dbReference type="PANTHER" id="PTHR43280:SF2">
    <property type="entry name" value="HTH-TYPE TRANSCRIPTIONAL REGULATOR EXSA"/>
    <property type="match status" value="1"/>
</dbReference>
<dbReference type="GO" id="GO:0043565">
    <property type="term" value="F:sequence-specific DNA binding"/>
    <property type="evidence" value="ECO:0007669"/>
    <property type="project" value="InterPro"/>
</dbReference>
<dbReference type="EMBL" id="QGDI01000012">
    <property type="protein sequence ID" value="PWJ10736.1"/>
    <property type="molecule type" value="Genomic_DNA"/>
</dbReference>
<keyword evidence="3" id="KW-0804">Transcription</keyword>
<dbReference type="PROSITE" id="PS00041">
    <property type="entry name" value="HTH_ARAC_FAMILY_1"/>
    <property type="match status" value="1"/>
</dbReference>
<dbReference type="InterPro" id="IPR018060">
    <property type="entry name" value="HTH_AraC"/>
</dbReference>
<comment type="caution">
    <text evidence="5">The sequence shown here is derived from an EMBL/GenBank/DDBJ whole genome shotgun (WGS) entry which is preliminary data.</text>
</comment>
<dbReference type="Proteomes" id="UP000245720">
    <property type="component" value="Unassembled WGS sequence"/>
</dbReference>
<dbReference type="SUPFAM" id="SSF46689">
    <property type="entry name" value="Homeodomain-like"/>
    <property type="match status" value="1"/>
</dbReference>
<keyword evidence="2" id="KW-0238">DNA-binding</keyword>
<name>A0A315XVE8_RUMFL</name>
<dbReference type="InterPro" id="IPR009057">
    <property type="entry name" value="Homeodomain-like_sf"/>
</dbReference>
<feature type="domain" description="HTH araC/xylS-type" evidence="4">
    <location>
        <begin position="158"/>
        <end position="260"/>
    </location>
</feature>
<dbReference type="RefSeq" id="WP_109727488.1">
    <property type="nucleotide sequence ID" value="NZ_QGDI01000012.1"/>
</dbReference>
<dbReference type="Pfam" id="PF12833">
    <property type="entry name" value="HTH_18"/>
    <property type="match status" value="1"/>
</dbReference>
<keyword evidence="1" id="KW-0805">Transcription regulation</keyword>
<accession>A0A315XVE8</accession>
<evidence type="ECO:0000256" key="1">
    <source>
        <dbReference type="ARBA" id="ARBA00023015"/>
    </source>
</evidence>
<sequence>MRIESITLDHERTRNFVVERPMGAGVWVFLALKARAVFTIGGREIPSPDNSFILLTPEQPFSYRCDADDFKEDSVFFTPDDEDMKRITDMKIPLNKVIPAAELTGITSLLRSMCLEYYSANKNRLESVDLYFRLLLSKVNESVLSMKKISAVHEGLYIEKLMWLRESIYRWPSKTWTVDEMAADVSLSRSRLQHLYTETFGISISKDIITSRLDKAAELLKKSEYSINKVAELVGYPNASYFNRQFKNGLGMTPTEFRREYQEQEAI</sequence>
<organism evidence="5 6">
    <name type="scientific">Ruminococcus flavefaciens</name>
    <dbReference type="NCBI Taxonomy" id="1265"/>
    <lineage>
        <taxon>Bacteria</taxon>
        <taxon>Bacillati</taxon>
        <taxon>Bacillota</taxon>
        <taxon>Clostridia</taxon>
        <taxon>Eubacteriales</taxon>
        <taxon>Oscillospiraceae</taxon>
        <taxon>Ruminococcus</taxon>
    </lineage>
</organism>
<dbReference type="PROSITE" id="PS01124">
    <property type="entry name" value="HTH_ARAC_FAMILY_2"/>
    <property type="match status" value="1"/>
</dbReference>
<dbReference type="PANTHER" id="PTHR43280">
    <property type="entry name" value="ARAC-FAMILY TRANSCRIPTIONAL REGULATOR"/>
    <property type="match status" value="1"/>
</dbReference>
<evidence type="ECO:0000259" key="4">
    <source>
        <dbReference type="PROSITE" id="PS01124"/>
    </source>
</evidence>
<dbReference type="OrthoDB" id="9801721at2"/>
<dbReference type="SMART" id="SM00342">
    <property type="entry name" value="HTH_ARAC"/>
    <property type="match status" value="1"/>
</dbReference>
<dbReference type="GO" id="GO:0003700">
    <property type="term" value="F:DNA-binding transcription factor activity"/>
    <property type="evidence" value="ECO:0007669"/>
    <property type="project" value="InterPro"/>
</dbReference>
<dbReference type="PRINTS" id="PR00032">
    <property type="entry name" value="HTHARAC"/>
</dbReference>
<dbReference type="Gene3D" id="1.10.10.60">
    <property type="entry name" value="Homeodomain-like"/>
    <property type="match status" value="1"/>
</dbReference>
<gene>
    <name evidence="5" type="ORF">IE37_02770</name>
</gene>
<proteinExistence type="predicted"/>
<evidence type="ECO:0000313" key="6">
    <source>
        <dbReference type="Proteomes" id="UP000245720"/>
    </source>
</evidence>
<protein>
    <submittedName>
        <fullName evidence="5">AraC family transcriptional regulator of arabinose operon</fullName>
    </submittedName>
</protein>
<reference evidence="5 6" key="1">
    <citation type="submission" date="2018-05" db="EMBL/GenBank/DDBJ databases">
        <title>The Hungate 1000. A catalogue of reference genomes from the rumen microbiome.</title>
        <authorList>
            <person name="Kelly W."/>
        </authorList>
    </citation>
    <scope>NUCLEOTIDE SEQUENCE [LARGE SCALE GENOMIC DNA]</scope>
    <source>
        <strain evidence="5 6">SAb67</strain>
    </source>
</reference>
<dbReference type="InterPro" id="IPR020449">
    <property type="entry name" value="Tscrpt_reg_AraC-type_HTH"/>
</dbReference>
<evidence type="ECO:0000313" key="5">
    <source>
        <dbReference type="EMBL" id="PWJ10736.1"/>
    </source>
</evidence>
<dbReference type="AlphaFoldDB" id="A0A315XVE8"/>
<dbReference type="InterPro" id="IPR018062">
    <property type="entry name" value="HTH_AraC-typ_CS"/>
</dbReference>
<evidence type="ECO:0000256" key="2">
    <source>
        <dbReference type="ARBA" id="ARBA00023125"/>
    </source>
</evidence>